<dbReference type="PANTHER" id="PTHR32432:SF3">
    <property type="entry name" value="ETHANOLAMINE UTILIZATION PROTEIN EUTJ"/>
    <property type="match status" value="1"/>
</dbReference>
<dbReference type="Pfam" id="PF11104">
    <property type="entry name" value="PilM_2"/>
    <property type="match status" value="1"/>
</dbReference>
<dbReference type="PANTHER" id="PTHR32432">
    <property type="entry name" value="CELL DIVISION PROTEIN FTSA-RELATED"/>
    <property type="match status" value="1"/>
</dbReference>
<proteinExistence type="predicted"/>
<dbReference type="Gene3D" id="3.30.1490.300">
    <property type="match status" value="1"/>
</dbReference>
<organism evidence="1 2">
    <name type="scientific">Candidatus Kaiserbacteria bacterium GW2011_GWC2_52_8b</name>
    <dbReference type="NCBI Taxonomy" id="1618676"/>
    <lineage>
        <taxon>Bacteria</taxon>
        <taxon>Candidatus Kaiseribacteriota</taxon>
    </lineage>
</organism>
<dbReference type="InterPro" id="IPR005883">
    <property type="entry name" value="PilM"/>
</dbReference>
<sequence length="350" mass="39334">MSWFSIDVVPKTFLGVDVGSSALRVVEIGGWGDRRTLKNYGEIRMRTMYKEPFRSFEKSALLLSTQDIARALRGIFEEVHITEKKATFSISDFSTFFTTFQLPPMKDAELGEAVRFEARRHVPLPLAEVVLDWQLLEKTKDKHSRILLVAVPKEVVNYYEEIARLAGLKLIALEAEIFGNIRSYLAEEKDPAVLVDMGSHTTTVSVVANSTVRLSQTTNMGGNNLTDRVAKSLSIDYEQAEKEKIQKGIHLAQGNVRILVPIIDVIGTEIRKALEVFERQRAGTVRKIVLSGGSAKLPGLAEYFEKQFGRRTEIINPFRNILYPPLLEAVIKDMRPSYSVAVGMALRGFE</sequence>
<dbReference type="CDD" id="cd24049">
    <property type="entry name" value="ASKHA_NBD_PilM"/>
    <property type="match status" value="1"/>
</dbReference>
<dbReference type="SUPFAM" id="SSF53067">
    <property type="entry name" value="Actin-like ATPase domain"/>
    <property type="match status" value="2"/>
</dbReference>
<dbReference type="Proteomes" id="UP000034445">
    <property type="component" value="Unassembled WGS sequence"/>
</dbReference>
<dbReference type="InterPro" id="IPR050696">
    <property type="entry name" value="FtsA/MreB"/>
</dbReference>
<dbReference type="EMBL" id="LCRF01000071">
    <property type="protein sequence ID" value="KKW29545.1"/>
    <property type="molecule type" value="Genomic_DNA"/>
</dbReference>
<dbReference type="InterPro" id="IPR043129">
    <property type="entry name" value="ATPase_NBD"/>
</dbReference>
<dbReference type="AlphaFoldDB" id="A0A0G1XF60"/>
<gene>
    <name evidence="1" type="ORF">UY74_C0071G0008</name>
</gene>
<evidence type="ECO:0000313" key="1">
    <source>
        <dbReference type="EMBL" id="KKW29545.1"/>
    </source>
</evidence>
<dbReference type="Gene3D" id="3.30.420.40">
    <property type="match status" value="2"/>
</dbReference>
<dbReference type="PIRSF" id="PIRSF019169">
    <property type="entry name" value="PilM"/>
    <property type="match status" value="1"/>
</dbReference>
<evidence type="ECO:0000313" key="2">
    <source>
        <dbReference type="Proteomes" id="UP000034445"/>
    </source>
</evidence>
<name>A0A0G1XF60_9BACT</name>
<accession>A0A0G1XF60</accession>
<dbReference type="NCBIfam" id="TIGR01175">
    <property type="entry name" value="pilM"/>
    <property type="match status" value="1"/>
</dbReference>
<protein>
    <submittedName>
        <fullName evidence="1">Type IV pilus biogenesis protein PilM</fullName>
    </submittedName>
</protein>
<comment type="caution">
    <text evidence="1">The sequence shown here is derived from an EMBL/GenBank/DDBJ whole genome shotgun (WGS) entry which is preliminary data.</text>
</comment>
<reference evidence="1 2" key="1">
    <citation type="journal article" date="2015" name="Nature">
        <title>rRNA introns, odd ribosomes, and small enigmatic genomes across a large radiation of phyla.</title>
        <authorList>
            <person name="Brown C.T."/>
            <person name="Hug L.A."/>
            <person name="Thomas B.C."/>
            <person name="Sharon I."/>
            <person name="Castelle C.J."/>
            <person name="Singh A."/>
            <person name="Wilkins M.J."/>
            <person name="Williams K.H."/>
            <person name="Banfield J.F."/>
        </authorList>
    </citation>
    <scope>NUCLEOTIDE SEQUENCE [LARGE SCALE GENOMIC DNA]</scope>
</reference>